<dbReference type="Proteomes" id="UP001267638">
    <property type="component" value="Unassembled WGS sequence"/>
</dbReference>
<keyword evidence="2" id="KW-1185">Reference proteome</keyword>
<gene>
    <name evidence="1" type="ORF">J2W40_003373</name>
</gene>
<evidence type="ECO:0000313" key="1">
    <source>
        <dbReference type="EMBL" id="MDR7156529.1"/>
    </source>
</evidence>
<protein>
    <recommendedName>
        <fullName evidence="3">HAD family hydrolase</fullName>
    </recommendedName>
</protein>
<reference evidence="1 2" key="1">
    <citation type="submission" date="2023-07" db="EMBL/GenBank/DDBJ databases">
        <title>Sorghum-associated microbial communities from plants grown in Nebraska, USA.</title>
        <authorList>
            <person name="Schachtman D."/>
        </authorList>
    </citation>
    <scope>NUCLEOTIDE SEQUENCE [LARGE SCALE GENOMIC DNA]</scope>
    <source>
        <strain evidence="1 2">4256</strain>
    </source>
</reference>
<sequence>MTRPLIITDCDEVLLHMVVPMRAWLDETHAVDFDMRERGFAEALRHKDSGLLLEREHVWELLIAFFDTEMHRQSPIAGAVEALGRLAQVADIEVLTNIGERHHAQRVEQLAAYGLDMPVHWNNGPKGRPLARIVAARAPSVALFIDDLAEHHESVARHAPDVWRLHFVGEPDIAADVPDAPHAHARIDNWVAAEAWIMDRLAHSPAPLPLIPTDGALP</sequence>
<evidence type="ECO:0008006" key="3">
    <source>
        <dbReference type="Google" id="ProtNLM"/>
    </source>
</evidence>
<evidence type="ECO:0000313" key="2">
    <source>
        <dbReference type="Proteomes" id="UP001267638"/>
    </source>
</evidence>
<dbReference type="SUPFAM" id="SSF56784">
    <property type="entry name" value="HAD-like"/>
    <property type="match status" value="1"/>
</dbReference>
<proteinExistence type="predicted"/>
<dbReference type="InterPro" id="IPR036412">
    <property type="entry name" value="HAD-like_sf"/>
</dbReference>
<organism evidence="1 2">
    <name type="scientific">Sphingobium xenophagum</name>
    <dbReference type="NCBI Taxonomy" id="121428"/>
    <lineage>
        <taxon>Bacteria</taxon>
        <taxon>Pseudomonadati</taxon>
        <taxon>Pseudomonadota</taxon>
        <taxon>Alphaproteobacteria</taxon>
        <taxon>Sphingomonadales</taxon>
        <taxon>Sphingomonadaceae</taxon>
        <taxon>Sphingobium</taxon>
    </lineage>
</organism>
<dbReference type="RefSeq" id="WP_310226911.1">
    <property type="nucleotide sequence ID" value="NZ_JAVDWV010000017.1"/>
</dbReference>
<dbReference type="EMBL" id="JAVDWV010000017">
    <property type="protein sequence ID" value="MDR7156529.1"/>
    <property type="molecule type" value="Genomic_DNA"/>
</dbReference>
<accession>A0ABU1X4N1</accession>
<name>A0ABU1X4N1_SPHXE</name>
<comment type="caution">
    <text evidence="1">The sequence shown here is derived from an EMBL/GenBank/DDBJ whole genome shotgun (WGS) entry which is preliminary data.</text>
</comment>